<organism evidence="1 2">
    <name type="scientific">Acidianus hospitalis</name>
    <dbReference type="NCBI Taxonomy" id="563177"/>
    <lineage>
        <taxon>Archaea</taxon>
        <taxon>Thermoproteota</taxon>
        <taxon>Thermoprotei</taxon>
        <taxon>Sulfolobales</taxon>
        <taxon>Sulfolobaceae</taxon>
        <taxon>Acidianus</taxon>
    </lineage>
</organism>
<gene>
    <name evidence="1" type="ORF">DDW13_05615</name>
</gene>
<dbReference type="AlphaFoldDB" id="A0A2T9X4J4"/>
<evidence type="ECO:0000313" key="2">
    <source>
        <dbReference type="Proteomes" id="UP000245638"/>
    </source>
</evidence>
<dbReference type="EMBL" id="QEFD01000165">
    <property type="protein sequence ID" value="PVU75010.1"/>
    <property type="molecule type" value="Genomic_DNA"/>
</dbReference>
<reference evidence="1 2" key="1">
    <citation type="journal article" date="2015" name="Appl. Environ. Microbiol.">
        <title>Nanoarchaeota, Their Sulfolobales Host, and Nanoarchaeota Virus Distribution across Yellowstone National Park Hot Springs.</title>
        <authorList>
            <person name="Munson-McGee J.H."/>
            <person name="Field E.K."/>
            <person name="Bateson M."/>
            <person name="Rooney C."/>
            <person name="Stepanauskas R."/>
            <person name="Young M.J."/>
        </authorList>
    </citation>
    <scope>NUCLEOTIDE SEQUENCE [LARGE SCALE GENOMIC DNA]</scope>
    <source>
        <strain evidence="1">SCGC AC-742_N10</strain>
    </source>
</reference>
<evidence type="ECO:0000313" key="1">
    <source>
        <dbReference type="EMBL" id="PVU75010.1"/>
    </source>
</evidence>
<accession>A0A2T9X4J4</accession>
<protein>
    <submittedName>
        <fullName evidence="1">Uncharacterized protein</fullName>
    </submittedName>
</protein>
<comment type="caution">
    <text evidence="1">The sequence shown here is derived from an EMBL/GenBank/DDBJ whole genome shotgun (WGS) entry which is preliminary data.</text>
</comment>
<proteinExistence type="predicted"/>
<dbReference type="Proteomes" id="UP000245638">
    <property type="component" value="Unassembled WGS sequence"/>
</dbReference>
<sequence>MKAKDGKVGYEVIIKEKDKEYHFIVAEENRGHVVVLNILENIKREGDKKVFTAESYLLRENKVTKVVSGRYEIKGNALSNVLTSYEPEKIEIKKVK</sequence>
<name>A0A2T9X4J4_9CREN</name>